<gene>
    <name evidence="1" type="ORF">NCTC10392_03257</name>
</gene>
<dbReference type="AlphaFoldDB" id="A0A379IEW5"/>
<organism evidence="1 2">
    <name type="scientific">Pseudomonas fluorescens</name>
    <dbReference type="NCBI Taxonomy" id="294"/>
    <lineage>
        <taxon>Bacteria</taxon>
        <taxon>Pseudomonadati</taxon>
        <taxon>Pseudomonadota</taxon>
        <taxon>Gammaproteobacteria</taxon>
        <taxon>Pseudomonadales</taxon>
        <taxon>Pseudomonadaceae</taxon>
        <taxon>Pseudomonas</taxon>
    </lineage>
</organism>
<protein>
    <submittedName>
        <fullName evidence="1">Uncharacterized protein</fullName>
    </submittedName>
</protein>
<evidence type="ECO:0000313" key="1">
    <source>
        <dbReference type="EMBL" id="SUD31329.1"/>
    </source>
</evidence>
<evidence type="ECO:0000313" key="2">
    <source>
        <dbReference type="Proteomes" id="UP000255125"/>
    </source>
</evidence>
<proteinExistence type="predicted"/>
<accession>A0A379IEW5</accession>
<name>A0A379IEW5_PSEFL</name>
<dbReference type="EMBL" id="UGUS01000002">
    <property type="protein sequence ID" value="SUD31329.1"/>
    <property type="molecule type" value="Genomic_DNA"/>
</dbReference>
<reference evidence="1 2" key="1">
    <citation type="submission" date="2018-06" db="EMBL/GenBank/DDBJ databases">
        <authorList>
            <consortium name="Pathogen Informatics"/>
            <person name="Doyle S."/>
        </authorList>
    </citation>
    <scope>NUCLEOTIDE SEQUENCE [LARGE SCALE GENOMIC DNA]</scope>
    <source>
        <strain evidence="1 2">NCTC10392</strain>
    </source>
</reference>
<sequence length="40" mass="4980">MIKADFFERLEIFNIELIGPKHPLYEMKELRESYFSPYRK</sequence>
<dbReference type="Proteomes" id="UP000255125">
    <property type="component" value="Unassembled WGS sequence"/>
</dbReference>